<evidence type="ECO:0000313" key="2">
    <source>
        <dbReference type="Proteomes" id="UP001500567"/>
    </source>
</evidence>
<dbReference type="SUPFAM" id="SSF49464">
    <property type="entry name" value="Carboxypeptidase regulatory domain-like"/>
    <property type="match status" value="1"/>
</dbReference>
<proteinExistence type="predicted"/>
<name>A0ABP7SZQ8_9BACT</name>
<gene>
    <name evidence="1" type="ORF">GCM10022408_36080</name>
</gene>
<organism evidence="1 2">
    <name type="scientific">Hymenobacter fastidiosus</name>
    <dbReference type="NCBI Taxonomy" id="486264"/>
    <lineage>
        <taxon>Bacteria</taxon>
        <taxon>Pseudomonadati</taxon>
        <taxon>Bacteroidota</taxon>
        <taxon>Cytophagia</taxon>
        <taxon>Cytophagales</taxon>
        <taxon>Hymenobacteraceae</taxon>
        <taxon>Hymenobacter</taxon>
    </lineage>
</organism>
<reference evidence="2" key="1">
    <citation type="journal article" date="2019" name="Int. J. Syst. Evol. Microbiol.">
        <title>The Global Catalogue of Microorganisms (GCM) 10K type strain sequencing project: providing services to taxonomists for standard genome sequencing and annotation.</title>
        <authorList>
            <consortium name="The Broad Institute Genomics Platform"/>
            <consortium name="The Broad Institute Genome Sequencing Center for Infectious Disease"/>
            <person name="Wu L."/>
            <person name="Ma J."/>
        </authorList>
    </citation>
    <scope>NUCLEOTIDE SEQUENCE [LARGE SCALE GENOMIC DNA]</scope>
    <source>
        <strain evidence="2">JCM 17224</strain>
    </source>
</reference>
<accession>A0ABP7SZQ8</accession>
<dbReference type="Gene3D" id="2.60.40.1120">
    <property type="entry name" value="Carboxypeptidase-like, regulatory domain"/>
    <property type="match status" value="1"/>
</dbReference>
<comment type="caution">
    <text evidence="1">The sequence shown here is derived from an EMBL/GenBank/DDBJ whole genome shotgun (WGS) entry which is preliminary data.</text>
</comment>
<dbReference type="InterPro" id="IPR008969">
    <property type="entry name" value="CarboxyPept-like_regulatory"/>
</dbReference>
<dbReference type="Pfam" id="PF13715">
    <property type="entry name" value="CarbopepD_reg_2"/>
    <property type="match status" value="1"/>
</dbReference>
<sequence>MTPQGAGRHCASCQTVVIDFSRKTDAEILAVLSTSAGRVCGRFGDRQLNRTLRHPEASGRAGWWRAAVAATVALLGLRELVAPAPARAQTLTTQPPGFGRHSPEPEFVAPRPAPQPDAVRMGKVSSAMAGGHISRTQISGKIIDGKTGEGLPGVTVLLQGTQHGVSTSFDGSFTLSVEKSERHCAIMVSSIGYITTSIPQPTDNQPVQVGLAQDYKELSGLIIVNWPIYTPRGVWGRLRSIPHHLANLVR</sequence>
<keyword evidence="2" id="KW-1185">Reference proteome</keyword>
<evidence type="ECO:0000313" key="1">
    <source>
        <dbReference type="EMBL" id="GAA4018942.1"/>
    </source>
</evidence>
<protein>
    <recommendedName>
        <fullName evidence="3">Carboxypeptidase-like regulatory domain-containing protein</fullName>
    </recommendedName>
</protein>
<dbReference type="EMBL" id="BAABDJ010000040">
    <property type="protein sequence ID" value="GAA4018942.1"/>
    <property type="molecule type" value="Genomic_DNA"/>
</dbReference>
<dbReference type="Proteomes" id="UP001500567">
    <property type="component" value="Unassembled WGS sequence"/>
</dbReference>
<evidence type="ECO:0008006" key="3">
    <source>
        <dbReference type="Google" id="ProtNLM"/>
    </source>
</evidence>